<dbReference type="Proteomes" id="UP000265566">
    <property type="component" value="Chromosome 7"/>
</dbReference>
<accession>A0A396GZD0</accession>
<gene>
    <name evidence="1" type="ORF">MtrunA17_Chr7g0232771</name>
</gene>
<organism evidence="1 2">
    <name type="scientific">Medicago truncatula</name>
    <name type="common">Barrel medic</name>
    <name type="synonym">Medicago tribuloides</name>
    <dbReference type="NCBI Taxonomy" id="3880"/>
    <lineage>
        <taxon>Eukaryota</taxon>
        <taxon>Viridiplantae</taxon>
        <taxon>Streptophyta</taxon>
        <taxon>Embryophyta</taxon>
        <taxon>Tracheophyta</taxon>
        <taxon>Spermatophyta</taxon>
        <taxon>Magnoliopsida</taxon>
        <taxon>eudicotyledons</taxon>
        <taxon>Gunneridae</taxon>
        <taxon>Pentapetalae</taxon>
        <taxon>rosids</taxon>
        <taxon>fabids</taxon>
        <taxon>Fabales</taxon>
        <taxon>Fabaceae</taxon>
        <taxon>Papilionoideae</taxon>
        <taxon>50 kb inversion clade</taxon>
        <taxon>NPAAA clade</taxon>
        <taxon>Hologalegina</taxon>
        <taxon>IRL clade</taxon>
        <taxon>Trifolieae</taxon>
        <taxon>Medicago</taxon>
    </lineage>
</organism>
<evidence type="ECO:0000313" key="1">
    <source>
        <dbReference type="EMBL" id="RHN45571.1"/>
    </source>
</evidence>
<name>A0A396GZD0_MEDTR</name>
<dbReference type="Gramene" id="rna39941">
    <property type="protein sequence ID" value="RHN45571.1"/>
    <property type="gene ID" value="gene39941"/>
</dbReference>
<sequence length="41" mass="4523">MERKTNANPLQILSNVPVHQQLMKVHSACAKFGSLSQLESS</sequence>
<comment type="caution">
    <text evidence="1">The sequence shown here is derived from an EMBL/GenBank/DDBJ whole genome shotgun (WGS) entry which is preliminary data.</text>
</comment>
<proteinExistence type="predicted"/>
<dbReference type="EMBL" id="PSQE01000007">
    <property type="protein sequence ID" value="RHN45571.1"/>
    <property type="molecule type" value="Genomic_DNA"/>
</dbReference>
<reference evidence="2" key="1">
    <citation type="journal article" date="2018" name="Nat. Plants">
        <title>Whole-genome landscape of Medicago truncatula symbiotic genes.</title>
        <authorList>
            <person name="Pecrix Y."/>
            <person name="Staton S.E."/>
            <person name="Sallet E."/>
            <person name="Lelandais-Briere C."/>
            <person name="Moreau S."/>
            <person name="Carrere S."/>
            <person name="Blein T."/>
            <person name="Jardinaud M.F."/>
            <person name="Latrasse D."/>
            <person name="Zouine M."/>
            <person name="Zahm M."/>
            <person name="Kreplak J."/>
            <person name="Mayjonade B."/>
            <person name="Satge C."/>
            <person name="Perez M."/>
            <person name="Cauet S."/>
            <person name="Marande W."/>
            <person name="Chantry-Darmon C."/>
            <person name="Lopez-Roques C."/>
            <person name="Bouchez O."/>
            <person name="Berard A."/>
            <person name="Debelle F."/>
            <person name="Munos S."/>
            <person name="Bendahmane A."/>
            <person name="Berges H."/>
            <person name="Niebel A."/>
            <person name="Buitink J."/>
            <person name="Frugier F."/>
            <person name="Benhamed M."/>
            <person name="Crespi M."/>
            <person name="Gouzy J."/>
            <person name="Gamas P."/>
        </authorList>
    </citation>
    <scope>NUCLEOTIDE SEQUENCE [LARGE SCALE GENOMIC DNA]</scope>
    <source>
        <strain evidence="2">cv. Jemalong A17</strain>
    </source>
</reference>
<evidence type="ECO:0000313" key="2">
    <source>
        <dbReference type="Proteomes" id="UP000265566"/>
    </source>
</evidence>
<protein>
    <submittedName>
        <fullName evidence="1">Uncharacterized protein</fullName>
    </submittedName>
</protein>
<dbReference type="AlphaFoldDB" id="A0A396GZD0"/>